<evidence type="ECO:0000313" key="1">
    <source>
        <dbReference type="Proteomes" id="UP000035642"/>
    </source>
</evidence>
<dbReference type="InterPro" id="IPR044399">
    <property type="entry name" value="Mb-like_M"/>
</dbReference>
<reference evidence="1" key="1">
    <citation type="submission" date="2012-09" db="EMBL/GenBank/DDBJ databases">
        <authorList>
            <person name="Martin A.A."/>
        </authorList>
    </citation>
    <scope>NUCLEOTIDE SEQUENCE</scope>
</reference>
<name>A0A0K0DKR1_ANGCA</name>
<keyword evidence="1" id="KW-1185">Reference proteome</keyword>
<dbReference type="Proteomes" id="UP000035642">
    <property type="component" value="Unassembled WGS sequence"/>
</dbReference>
<dbReference type="CDD" id="cd01040">
    <property type="entry name" value="Mb-like"/>
    <property type="match status" value="1"/>
</dbReference>
<protein>
    <submittedName>
        <fullName evidence="2">GLOBIN domain-containing protein</fullName>
    </submittedName>
</protein>
<dbReference type="InterPro" id="IPR012292">
    <property type="entry name" value="Globin/Proto"/>
</dbReference>
<proteinExistence type="predicted"/>
<dbReference type="Gene3D" id="1.10.490.10">
    <property type="entry name" value="Globins"/>
    <property type="match status" value="1"/>
</dbReference>
<dbReference type="AlphaFoldDB" id="A0A0K0DKR1"/>
<reference evidence="2" key="2">
    <citation type="submission" date="2017-02" db="UniProtKB">
        <authorList>
            <consortium name="WormBaseParasite"/>
        </authorList>
    </citation>
    <scope>IDENTIFICATION</scope>
</reference>
<dbReference type="GO" id="GO:0019825">
    <property type="term" value="F:oxygen binding"/>
    <property type="evidence" value="ECO:0007669"/>
    <property type="project" value="InterPro"/>
</dbReference>
<accession>A0A0K0DKR1</accession>
<organism evidence="1 2">
    <name type="scientific">Angiostrongylus cantonensis</name>
    <name type="common">Rat lungworm</name>
    <dbReference type="NCBI Taxonomy" id="6313"/>
    <lineage>
        <taxon>Eukaryota</taxon>
        <taxon>Metazoa</taxon>
        <taxon>Ecdysozoa</taxon>
        <taxon>Nematoda</taxon>
        <taxon>Chromadorea</taxon>
        <taxon>Rhabditida</taxon>
        <taxon>Rhabditina</taxon>
        <taxon>Rhabditomorpha</taxon>
        <taxon>Strongyloidea</taxon>
        <taxon>Metastrongylidae</taxon>
        <taxon>Angiostrongylus</taxon>
    </lineage>
</organism>
<dbReference type="WBParaSite" id="ACAC_0001211401-mRNA-1">
    <property type="protein sequence ID" value="ACAC_0001211401-mRNA-1"/>
    <property type="gene ID" value="ACAC_0001211401"/>
</dbReference>
<dbReference type="STRING" id="6313.A0A0K0DKR1"/>
<dbReference type="GO" id="GO:0020037">
    <property type="term" value="F:heme binding"/>
    <property type="evidence" value="ECO:0007669"/>
    <property type="project" value="InterPro"/>
</dbReference>
<sequence length="198" mass="22695">MHGAFLRDVQTVYLLSTLVANNLQIYFSRANNATDVGCELVAGLLNDNRTRFRALIESHSNDWLGSATFTAEDVKKFKRAHSVANGVVMFFNQVISKLDEEDAVERIALQSQRLGASHFRMKVWFQAENWLCVKNCLLDTIMAALMTKPFMVCGKSITMNQKKSREIWYKVIQFVIQNMKKGFLAVCLQFRPHFFSLT</sequence>
<evidence type="ECO:0000313" key="2">
    <source>
        <dbReference type="WBParaSite" id="ACAC_0001211401-mRNA-1"/>
    </source>
</evidence>